<dbReference type="SUPFAM" id="SSF55781">
    <property type="entry name" value="GAF domain-like"/>
    <property type="match status" value="1"/>
</dbReference>
<keyword evidence="7" id="KW-1185">Reference proteome</keyword>
<dbReference type="InterPro" id="IPR036390">
    <property type="entry name" value="WH_DNA-bd_sf"/>
</dbReference>
<evidence type="ECO:0000256" key="2">
    <source>
        <dbReference type="ARBA" id="ARBA00023125"/>
    </source>
</evidence>
<accession>A0ABN5HY55</accession>
<gene>
    <name evidence="6" type="ORF">C4B68_10295</name>
</gene>
<dbReference type="InterPro" id="IPR005471">
    <property type="entry name" value="Tscrpt_reg_IclR_N"/>
</dbReference>
<reference evidence="6 7" key="1">
    <citation type="submission" date="2018-02" db="EMBL/GenBank/DDBJ databases">
        <title>Complete genome sequence of Streptomyces dengpaensis, the producer of angucyclines.</title>
        <authorList>
            <person name="Yumei L."/>
        </authorList>
    </citation>
    <scope>NUCLEOTIDE SEQUENCE [LARGE SCALE GENOMIC DNA]</scope>
    <source>
        <strain evidence="6 7">XZHG99</strain>
    </source>
</reference>
<evidence type="ECO:0000259" key="4">
    <source>
        <dbReference type="PROSITE" id="PS51077"/>
    </source>
</evidence>
<dbReference type="Proteomes" id="UP000238413">
    <property type="component" value="Chromosome"/>
</dbReference>
<evidence type="ECO:0000256" key="1">
    <source>
        <dbReference type="ARBA" id="ARBA00023015"/>
    </source>
</evidence>
<organism evidence="6 7">
    <name type="scientific">Streptomyces dengpaensis</name>
    <dbReference type="NCBI Taxonomy" id="2049881"/>
    <lineage>
        <taxon>Bacteria</taxon>
        <taxon>Bacillati</taxon>
        <taxon>Actinomycetota</taxon>
        <taxon>Actinomycetes</taxon>
        <taxon>Kitasatosporales</taxon>
        <taxon>Streptomycetaceae</taxon>
        <taxon>Streptomyces</taxon>
    </lineage>
</organism>
<evidence type="ECO:0000259" key="5">
    <source>
        <dbReference type="PROSITE" id="PS51078"/>
    </source>
</evidence>
<protein>
    <submittedName>
        <fullName evidence="6">IclR family transcriptional regulator</fullName>
    </submittedName>
</protein>
<keyword evidence="3" id="KW-0804">Transcription</keyword>
<keyword evidence="2" id="KW-0238">DNA-binding</keyword>
<dbReference type="Pfam" id="PF01614">
    <property type="entry name" value="IclR_C"/>
    <property type="match status" value="1"/>
</dbReference>
<feature type="domain" description="IclR-ED" evidence="5">
    <location>
        <begin position="73"/>
        <end position="255"/>
    </location>
</feature>
<dbReference type="InterPro" id="IPR014757">
    <property type="entry name" value="Tscrpt_reg_IclR_C"/>
</dbReference>
<sequence>MAKSMKNPPAYGVSSVDHALQLAVILQVEGPLTVSEAARRLGVARSSAHRLLSTLVYRDFAVQNEDRSYRVGPVLEIAAKAQSNVAAIRSAALGPLRALVDTLDETASLSIRVGRTVRFIASVECAQSLRVGNREGMVFPAHQVSGGLVMLAALPDDELTALYATTPGDGTAEHPDLAELRTELRGVRRSGVALNLERSERGVVAIGRGVTDAHGETVAAVSVAMPSVRYSPDRVQGIVAALTRAAEAISTAIARPDGRSPTAEGPDAAR</sequence>
<dbReference type="PROSITE" id="PS51078">
    <property type="entry name" value="ICLR_ED"/>
    <property type="match status" value="1"/>
</dbReference>
<dbReference type="Gene3D" id="3.30.450.40">
    <property type="match status" value="1"/>
</dbReference>
<dbReference type="Gene3D" id="1.10.10.10">
    <property type="entry name" value="Winged helix-like DNA-binding domain superfamily/Winged helix DNA-binding domain"/>
    <property type="match status" value="1"/>
</dbReference>
<dbReference type="PANTHER" id="PTHR30136:SF24">
    <property type="entry name" value="HTH-TYPE TRANSCRIPTIONAL REPRESSOR ALLR"/>
    <property type="match status" value="1"/>
</dbReference>
<feature type="domain" description="HTH iclR-type" evidence="4">
    <location>
        <begin position="13"/>
        <end position="73"/>
    </location>
</feature>
<dbReference type="PROSITE" id="PS51077">
    <property type="entry name" value="HTH_ICLR"/>
    <property type="match status" value="1"/>
</dbReference>
<dbReference type="Pfam" id="PF09339">
    <property type="entry name" value="HTH_IclR"/>
    <property type="match status" value="1"/>
</dbReference>
<dbReference type="InterPro" id="IPR050707">
    <property type="entry name" value="HTH_MetabolicPath_Reg"/>
</dbReference>
<dbReference type="PANTHER" id="PTHR30136">
    <property type="entry name" value="HELIX-TURN-HELIX TRANSCRIPTIONAL REGULATOR, ICLR FAMILY"/>
    <property type="match status" value="1"/>
</dbReference>
<dbReference type="SMART" id="SM00346">
    <property type="entry name" value="HTH_ICLR"/>
    <property type="match status" value="1"/>
</dbReference>
<evidence type="ECO:0000313" key="7">
    <source>
        <dbReference type="Proteomes" id="UP000238413"/>
    </source>
</evidence>
<dbReference type="InterPro" id="IPR036388">
    <property type="entry name" value="WH-like_DNA-bd_sf"/>
</dbReference>
<keyword evidence="1" id="KW-0805">Transcription regulation</keyword>
<evidence type="ECO:0000256" key="3">
    <source>
        <dbReference type="ARBA" id="ARBA00023163"/>
    </source>
</evidence>
<dbReference type="SUPFAM" id="SSF46785">
    <property type="entry name" value="Winged helix' DNA-binding domain"/>
    <property type="match status" value="1"/>
</dbReference>
<dbReference type="EMBL" id="CP026652">
    <property type="protein sequence ID" value="AVH56091.1"/>
    <property type="molecule type" value="Genomic_DNA"/>
</dbReference>
<proteinExistence type="predicted"/>
<dbReference type="InterPro" id="IPR029016">
    <property type="entry name" value="GAF-like_dom_sf"/>
</dbReference>
<name>A0ABN5HY55_9ACTN</name>
<evidence type="ECO:0000313" key="6">
    <source>
        <dbReference type="EMBL" id="AVH56091.1"/>
    </source>
</evidence>